<dbReference type="InterPro" id="IPR037401">
    <property type="entry name" value="SnoaL-like"/>
</dbReference>
<name>A0A9X1HZW0_9FLAO</name>
<sequence length="135" mass="15845">MNILNNDPKYRLIRSYFKALEINNAEAISNLFSSTAKLTRPDQTYSYPYGVIGRDKIKKYWSKLFSEYNFSEFSIKEIEKVNEDNSFVVQHTGKMKLLNKLGENKILSFSSFVFNDQGKIEKFVEIFYPLVKTEL</sequence>
<dbReference type="Gene3D" id="3.10.450.50">
    <property type="match status" value="1"/>
</dbReference>
<feature type="domain" description="SnoaL-like" evidence="1">
    <location>
        <begin position="13"/>
        <end position="120"/>
    </location>
</feature>
<proteinExistence type="predicted"/>
<dbReference type="RefSeq" id="WP_226542815.1">
    <property type="nucleotide sequence ID" value="NZ_JAJAPW010000003.1"/>
</dbReference>
<accession>A0A9X1HZW0</accession>
<organism evidence="2 3">
    <name type="scientific">Neotamlana laminarinivorans</name>
    <dbReference type="NCBI Taxonomy" id="2883124"/>
    <lineage>
        <taxon>Bacteria</taxon>
        <taxon>Pseudomonadati</taxon>
        <taxon>Bacteroidota</taxon>
        <taxon>Flavobacteriia</taxon>
        <taxon>Flavobacteriales</taxon>
        <taxon>Flavobacteriaceae</taxon>
        <taxon>Neotamlana</taxon>
    </lineage>
</organism>
<dbReference type="EMBL" id="JAJAPW010000003">
    <property type="protein sequence ID" value="MCB4798636.1"/>
    <property type="molecule type" value="Genomic_DNA"/>
</dbReference>
<evidence type="ECO:0000313" key="3">
    <source>
        <dbReference type="Proteomes" id="UP001139199"/>
    </source>
</evidence>
<dbReference type="Proteomes" id="UP001139199">
    <property type="component" value="Unassembled WGS sequence"/>
</dbReference>
<dbReference type="AlphaFoldDB" id="A0A9X1HZW0"/>
<reference evidence="2" key="1">
    <citation type="submission" date="2021-10" db="EMBL/GenBank/DDBJ databases">
        <title>Tamlana sargassums sp. nov., and Tamlana laminarinivorans sp. nov., two new bacteria isolated from the brown alga.</title>
        <authorList>
            <person name="Li J."/>
        </authorList>
    </citation>
    <scope>NUCLEOTIDE SEQUENCE</scope>
    <source>
        <strain evidence="2">PT2-4</strain>
    </source>
</reference>
<evidence type="ECO:0000313" key="2">
    <source>
        <dbReference type="EMBL" id="MCB4798636.1"/>
    </source>
</evidence>
<dbReference type="SUPFAM" id="SSF54427">
    <property type="entry name" value="NTF2-like"/>
    <property type="match status" value="1"/>
</dbReference>
<dbReference type="Pfam" id="PF12680">
    <property type="entry name" value="SnoaL_2"/>
    <property type="match status" value="1"/>
</dbReference>
<dbReference type="InterPro" id="IPR032710">
    <property type="entry name" value="NTF2-like_dom_sf"/>
</dbReference>
<comment type="caution">
    <text evidence="2">The sequence shown here is derived from an EMBL/GenBank/DDBJ whole genome shotgun (WGS) entry which is preliminary data.</text>
</comment>
<keyword evidence="3" id="KW-1185">Reference proteome</keyword>
<gene>
    <name evidence="2" type="ORF">LG649_07260</name>
</gene>
<evidence type="ECO:0000259" key="1">
    <source>
        <dbReference type="Pfam" id="PF12680"/>
    </source>
</evidence>
<protein>
    <submittedName>
        <fullName evidence="2">Nuclear transport factor 2 family protein</fullName>
    </submittedName>
</protein>